<keyword evidence="5" id="KW-1185">Reference proteome</keyword>
<dbReference type="OrthoDB" id="75754at2759"/>
<dbReference type="SUPFAM" id="SSF50729">
    <property type="entry name" value="PH domain-like"/>
    <property type="match status" value="1"/>
</dbReference>
<dbReference type="KEGG" id="pco:PHACADRAFT_198609"/>
<feature type="domain" description="Histone chaperone RTT106/FACT complex subunit SPT16-like middle" evidence="3">
    <location>
        <begin position="299"/>
        <end position="425"/>
    </location>
</feature>
<feature type="compositionally biased region" description="Basic and acidic residues" evidence="2">
    <location>
        <begin position="116"/>
        <end position="126"/>
    </location>
</feature>
<feature type="compositionally biased region" description="Basic and acidic residues" evidence="2">
    <location>
        <begin position="374"/>
        <end position="383"/>
    </location>
</feature>
<dbReference type="EMBL" id="JH930475">
    <property type="protein sequence ID" value="EKM52552.1"/>
    <property type="molecule type" value="Genomic_DNA"/>
</dbReference>
<name>K5WQC7_PHACS</name>
<accession>K5WQC7</accession>
<dbReference type="GeneID" id="18911342"/>
<feature type="compositionally biased region" description="Gly residues" evidence="2">
    <location>
        <begin position="93"/>
        <end position="102"/>
    </location>
</feature>
<dbReference type="Pfam" id="PF08512">
    <property type="entry name" value="Rttp106-like_middle"/>
    <property type="match status" value="1"/>
</dbReference>
<dbReference type="InterPro" id="IPR013719">
    <property type="entry name" value="RTT106/SPT16-like_middle_dom"/>
</dbReference>
<feature type="compositionally biased region" description="Acidic residues" evidence="2">
    <location>
        <begin position="488"/>
        <end position="519"/>
    </location>
</feature>
<dbReference type="STRING" id="650164.K5WQC7"/>
<dbReference type="AlphaFoldDB" id="K5WQC7"/>
<dbReference type="InterPro" id="IPR011993">
    <property type="entry name" value="PH-like_dom_sf"/>
</dbReference>
<protein>
    <recommendedName>
        <fullName evidence="3">Histone chaperone RTT106/FACT complex subunit SPT16-like middle domain-containing protein</fullName>
    </recommendedName>
</protein>
<evidence type="ECO:0000313" key="4">
    <source>
        <dbReference type="EMBL" id="EKM52552.1"/>
    </source>
</evidence>
<organism evidence="4 5">
    <name type="scientific">Phanerochaete carnosa (strain HHB-10118-sp)</name>
    <name type="common">White-rot fungus</name>
    <name type="synonym">Peniophora carnosa</name>
    <dbReference type="NCBI Taxonomy" id="650164"/>
    <lineage>
        <taxon>Eukaryota</taxon>
        <taxon>Fungi</taxon>
        <taxon>Dikarya</taxon>
        <taxon>Basidiomycota</taxon>
        <taxon>Agaricomycotina</taxon>
        <taxon>Agaricomycetes</taxon>
        <taxon>Polyporales</taxon>
        <taxon>Phanerochaetaceae</taxon>
        <taxon>Phanerochaete</taxon>
    </lineage>
</organism>
<reference evidence="4 5" key="1">
    <citation type="journal article" date="2012" name="BMC Genomics">
        <title>Comparative genomics of the white-rot fungi, Phanerochaete carnosa and P. chrysosporium, to elucidate the genetic basis of the distinct wood types they colonize.</title>
        <authorList>
            <person name="Suzuki H."/>
            <person name="MacDonald J."/>
            <person name="Syed K."/>
            <person name="Salamov A."/>
            <person name="Hori C."/>
            <person name="Aerts A."/>
            <person name="Henrissat B."/>
            <person name="Wiebenga A."/>
            <person name="vanKuyk P.A."/>
            <person name="Barry K."/>
            <person name="Lindquist E."/>
            <person name="LaButti K."/>
            <person name="Lapidus A."/>
            <person name="Lucas S."/>
            <person name="Coutinho P."/>
            <person name="Gong Y."/>
            <person name="Samejima M."/>
            <person name="Mahadevan R."/>
            <person name="Abou-Zaid M."/>
            <person name="de Vries R.P."/>
            <person name="Igarashi K."/>
            <person name="Yadav J.S."/>
            <person name="Grigoriev I.V."/>
            <person name="Master E.R."/>
        </authorList>
    </citation>
    <scope>NUCLEOTIDE SEQUENCE [LARGE SCALE GENOMIC DNA]</scope>
    <source>
        <strain evidence="4 5">HHB-10118-sp</strain>
    </source>
</reference>
<evidence type="ECO:0000256" key="2">
    <source>
        <dbReference type="SAM" id="MobiDB-lite"/>
    </source>
</evidence>
<dbReference type="SMART" id="SM01287">
    <property type="entry name" value="Rtt106"/>
    <property type="match status" value="1"/>
</dbReference>
<feature type="region of interest" description="Disordered" evidence="2">
    <location>
        <begin position="371"/>
        <end position="395"/>
    </location>
</feature>
<evidence type="ECO:0000256" key="1">
    <source>
        <dbReference type="ARBA" id="ARBA00025370"/>
    </source>
</evidence>
<dbReference type="RefSeq" id="XP_007398895.1">
    <property type="nucleotide sequence ID" value="XM_007398833.1"/>
</dbReference>
<comment type="function">
    <text evidence="1">Component of the FACT complex, a general chromatin factor that acts to reorganize nucleosomes. The FACT complex is involved in multiple processes that require DNA as a template such as mRNA elongation, DNA replication and DNA repair. During transcription elongation the FACT complex acts as a histone chaperone that both destabilizes and restores nucleosomal structure. It facilitates the passage of RNA polymerase II and transcription by promoting the dissociation of one histone H2A-H2B dimer from the nucleosome, then subsequently promotes the reestablishment of the nucleosome following the passage of RNA polymerase II.</text>
</comment>
<proteinExistence type="predicted"/>
<feature type="compositionally biased region" description="Acidic residues" evidence="2">
    <location>
        <begin position="384"/>
        <end position="395"/>
    </location>
</feature>
<dbReference type="Gene3D" id="2.30.29.30">
    <property type="entry name" value="Pleckstrin-homology domain (PH domain)/Phosphotyrosine-binding domain (PTB)"/>
    <property type="match status" value="1"/>
</dbReference>
<evidence type="ECO:0000313" key="5">
    <source>
        <dbReference type="Proteomes" id="UP000008370"/>
    </source>
</evidence>
<feature type="region of interest" description="Disordered" evidence="2">
    <location>
        <begin position="426"/>
        <end position="538"/>
    </location>
</feature>
<feature type="compositionally biased region" description="Acidic residues" evidence="2">
    <location>
        <begin position="461"/>
        <end position="477"/>
    </location>
</feature>
<evidence type="ECO:0000259" key="3">
    <source>
        <dbReference type="SMART" id="SM01287"/>
    </source>
</evidence>
<feature type="compositionally biased region" description="Acidic residues" evidence="2">
    <location>
        <begin position="566"/>
        <end position="575"/>
    </location>
</feature>
<gene>
    <name evidence="4" type="ORF">PHACADRAFT_198609</name>
</gene>
<feature type="region of interest" description="Disordered" evidence="2">
    <location>
        <begin position="551"/>
        <end position="575"/>
    </location>
</feature>
<dbReference type="Proteomes" id="UP000008370">
    <property type="component" value="Unassembled WGS sequence"/>
</dbReference>
<sequence length="575" mass="59659">MDGQHDYIAALQDTLPASLRAGLDGLSAGARTVADGLLRFALGGACPPGAPDALAREWAARQAAARQALQQLRVATPGKRAREDGEEEDGEGDAGAGAGGAHGAKRLRAAPGGGAAHDEAKDGAKDEEGEAEDEADPPRYTLHALSVAAPVRKRFDVRVHARSVRLVHPGTQAVEHTLPLAALRRVFLLPTRGKTRGHWTVLLLSADVPAAAAAAPAGKNAGKGAARDREKDVQIMFGVDAAPTGAYSTTDHTVTDAAVQHARGTPVEPFLRAFLAHVPVALLHTADAGVFRSALAAGGAGVQAYRAAKEGTLWFFDDGILWDGRPAEFWGCADLVGSANAAGEAGTGTDGVRLVSATGRTCSVFVRRRVGGPRRGDDGKEEAAGDEEEEEDVECVETDFSMVDGREQDGITAWVKRHKHLFGRPAPEAQDEAANGGEGYGVAASGKVDVKGKGKGVARPDEDDEDEDDSDFVDSGESDGGSATSDSGSDEEGGGQDEAGDEDEDADGEESEDEEDAEALDPARHPLLRPGAMPKMSKAAMDAAVGMVMEDFVGGSGKGKGKGEEVESEEDELDD</sequence>
<feature type="region of interest" description="Disordered" evidence="2">
    <location>
        <begin position="71"/>
        <end position="139"/>
    </location>
</feature>
<dbReference type="InParanoid" id="K5WQC7"/>
<dbReference type="HOGENOM" id="CLU_020806_0_0_1"/>